<name>A0A5D4MAD5_9BACI</name>
<protein>
    <submittedName>
        <fullName evidence="2">Uncharacterized protein</fullName>
    </submittedName>
</protein>
<dbReference type="Proteomes" id="UP000325182">
    <property type="component" value="Unassembled WGS sequence"/>
</dbReference>
<proteinExistence type="predicted"/>
<evidence type="ECO:0000256" key="1">
    <source>
        <dbReference type="SAM" id="MobiDB-lite"/>
    </source>
</evidence>
<evidence type="ECO:0000313" key="2">
    <source>
        <dbReference type="EMBL" id="TYR98889.1"/>
    </source>
</evidence>
<sequence length="167" mass="18776">MCSKLTLLRAAPIPSKIKSMLSDRSTDCIDSLKNQIHAVRPLHWLHRFPQKSNPCCQTAPLAASIPSKIKSMLSDRSTGYTDSSKKQIHAARRALLLHRFFQMTNPCCQTTPLTTLIPSNTNSMLPEENRSCTDVETTNPCGHNKHTKMSSQYPLYGEDFPDMPAFR</sequence>
<comment type="caution">
    <text evidence="2">The sequence shown here is derived from an EMBL/GenBank/DDBJ whole genome shotgun (WGS) entry which is preliminary data.</text>
</comment>
<dbReference type="AlphaFoldDB" id="A0A5D4MAD5"/>
<dbReference type="RefSeq" id="WP_148954130.1">
    <property type="nucleotide sequence ID" value="NZ_VTEG01000008.1"/>
</dbReference>
<dbReference type="EMBL" id="VTEG01000008">
    <property type="protein sequence ID" value="TYR98889.1"/>
    <property type="molecule type" value="Genomic_DNA"/>
</dbReference>
<reference evidence="2 3" key="1">
    <citation type="submission" date="2019-08" db="EMBL/GenBank/DDBJ databases">
        <title>Bacillus genomes from the desert of Cuatro Cienegas, Coahuila.</title>
        <authorList>
            <person name="Olmedo-Alvarez G."/>
        </authorList>
    </citation>
    <scope>NUCLEOTIDE SEQUENCE [LARGE SCALE GENOMIC DNA]</scope>
    <source>
        <strain evidence="2 3">CH128b_4D</strain>
    </source>
</reference>
<evidence type="ECO:0000313" key="3">
    <source>
        <dbReference type="Proteomes" id="UP000325182"/>
    </source>
</evidence>
<gene>
    <name evidence="2" type="ORF">FZC84_12755</name>
</gene>
<organism evidence="2 3">
    <name type="scientific">Rossellomorea vietnamensis</name>
    <dbReference type="NCBI Taxonomy" id="218284"/>
    <lineage>
        <taxon>Bacteria</taxon>
        <taxon>Bacillati</taxon>
        <taxon>Bacillota</taxon>
        <taxon>Bacilli</taxon>
        <taxon>Bacillales</taxon>
        <taxon>Bacillaceae</taxon>
        <taxon>Rossellomorea</taxon>
    </lineage>
</organism>
<feature type="region of interest" description="Disordered" evidence="1">
    <location>
        <begin position="119"/>
        <end position="153"/>
    </location>
</feature>
<accession>A0A5D4MAD5</accession>